<proteinExistence type="inferred from homology"/>
<evidence type="ECO:0000259" key="7">
    <source>
        <dbReference type="Pfam" id="PF07126"/>
    </source>
</evidence>
<dbReference type="Proteomes" id="UP000594034">
    <property type="component" value="Chromosome"/>
</dbReference>
<dbReference type="EMBL" id="CP040449">
    <property type="protein sequence ID" value="QFI54703.1"/>
    <property type="molecule type" value="Genomic_DNA"/>
</dbReference>
<keyword evidence="4 5" id="KW-0131">Cell cycle</keyword>
<dbReference type="InterPro" id="IPR009809">
    <property type="entry name" value="ZapC"/>
</dbReference>
<organism evidence="9 10">
    <name type="scientific">Aeromonas simiae</name>
    <dbReference type="NCBI Taxonomy" id="218936"/>
    <lineage>
        <taxon>Bacteria</taxon>
        <taxon>Pseudomonadati</taxon>
        <taxon>Pseudomonadota</taxon>
        <taxon>Gammaproteobacteria</taxon>
        <taxon>Aeromonadales</taxon>
        <taxon>Aeromonadaceae</taxon>
        <taxon>Aeromonas</taxon>
    </lineage>
</organism>
<dbReference type="InterPro" id="IPR048373">
    <property type="entry name" value="ZapC_N"/>
</dbReference>
<dbReference type="Pfam" id="PF07126">
    <property type="entry name" value="ZapC_C"/>
    <property type="match status" value="1"/>
</dbReference>
<gene>
    <name evidence="5" type="primary">zapC</name>
    <name evidence="9" type="ORF">FE240_08365</name>
</gene>
<evidence type="ECO:0000256" key="3">
    <source>
        <dbReference type="ARBA" id="ARBA00023210"/>
    </source>
</evidence>
<sequence>MIIQPNDLWRWSYDAQSDRLMLDLSDRMLFATEYRGKQLVPAAFTSCAFCVDDAALYYSLLDQAQALDWSAPAKVQLILNAVAVRRFYKPLMPQSWYFREYDQSYPSTTGALVIMECEGREALFMVVEEGEYASVCINLEQELMLAGHKSFPRFAVIKVMNNRLRGWEAPEISLAQAG</sequence>
<evidence type="ECO:0000256" key="1">
    <source>
        <dbReference type="ARBA" id="ARBA00022490"/>
    </source>
</evidence>
<keyword evidence="10" id="KW-1185">Reference proteome</keyword>
<dbReference type="KEGG" id="asim:FE240_08365"/>
<keyword evidence="2 5" id="KW-0132">Cell division</keyword>
<evidence type="ECO:0000256" key="4">
    <source>
        <dbReference type="ARBA" id="ARBA00023306"/>
    </source>
</evidence>
<dbReference type="GO" id="GO:0043093">
    <property type="term" value="P:FtsZ-dependent cytokinesis"/>
    <property type="evidence" value="ECO:0007669"/>
    <property type="project" value="UniProtKB-UniRule"/>
</dbReference>
<feature type="domain" description="Cell-division protein ZapC N-terminal" evidence="8">
    <location>
        <begin position="3"/>
        <end position="89"/>
    </location>
</feature>
<evidence type="ECO:0000259" key="8">
    <source>
        <dbReference type="Pfam" id="PF21083"/>
    </source>
</evidence>
<dbReference type="GO" id="GO:0000917">
    <property type="term" value="P:division septum assembly"/>
    <property type="evidence" value="ECO:0007669"/>
    <property type="project" value="UniProtKB-KW"/>
</dbReference>
<dbReference type="AlphaFoldDB" id="A0A5J6WYB0"/>
<dbReference type="GO" id="GO:0005737">
    <property type="term" value="C:cytoplasm"/>
    <property type="evidence" value="ECO:0007669"/>
    <property type="project" value="UniProtKB-SubCell"/>
</dbReference>
<dbReference type="InterPro" id="IPR048372">
    <property type="entry name" value="ZapC_C"/>
</dbReference>
<protein>
    <recommendedName>
        <fullName evidence="5 6">Cell division protein ZapC</fullName>
    </recommendedName>
</protein>
<evidence type="ECO:0000256" key="6">
    <source>
        <dbReference type="PIRNR" id="PIRNR010252"/>
    </source>
</evidence>
<keyword evidence="3 5" id="KW-0717">Septation</keyword>
<dbReference type="HAMAP" id="MF_00906">
    <property type="entry name" value="ZapC"/>
    <property type="match status" value="1"/>
</dbReference>
<dbReference type="Pfam" id="PF21083">
    <property type="entry name" value="ZapC_N"/>
    <property type="match status" value="1"/>
</dbReference>
<dbReference type="RefSeq" id="WP_193004134.1">
    <property type="nucleotide sequence ID" value="NZ_CP040449.1"/>
</dbReference>
<keyword evidence="1 5" id="KW-0963">Cytoplasm</keyword>
<evidence type="ECO:0000256" key="5">
    <source>
        <dbReference type="HAMAP-Rule" id="MF_00906"/>
    </source>
</evidence>
<evidence type="ECO:0000313" key="10">
    <source>
        <dbReference type="Proteomes" id="UP000594034"/>
    </source>
</evidence>
<name>A0A5J6WYB0_9GAMM</name>
<comment type="subcellular location">
    <subcellularLocation>
        <location evidence="5 6">Cytoplasm</location>
    </subcellularLocation>
</comment>
<comment type="subunit">
    <text evidence="5">Interacts directly with FtsZ.</text>
</comment>
<evidence type="ECO:0000313" key="9">
    <source>
        <dbReference type="EMBL" id="QFI54703.1"/>
    </source>
</evidence>
<evidence type="ECO:0000256" key="2">
    <source>
        <dbReference type="ARBA" id="ARBA00022618"/>
    </source>
</evidence>
<reference evidence="9 10" key="1">
    <citation type="submission" date="2019-05" db="EMBL/GenBank/DDBJ databases">
        <title>OXA-830, a novel chromosomally encoded expanded-spectrum class D beta-lactamase in Aeromonas simiae.</title>
        <authorList>
            <person name="Zhou W."/>
            <person name="Chen Q."/>
        </authorList>
    </citation>
    <scope>NUCLEOTIDE SEQUENCE [LARGE SCALE GENOMIC DNA]</scope>
    <source>
        <strain evidence="9 10">A6</strain>
    </source>
</reference>
<dbReference type="PIRSF" id="PIRSF010252">
    <property type="entry name" value="ZapC"/>
    <property type="match status" value="1"/>
</dbReference>
<comment type="function">
    <text evidence="5 6">Contributes to the efficiency of the cell division process by stabilizing the polymeric form of the cell division protein FtsZ. Acts by promoting interactions between FtsZ protofilaments and suppressing the GTPase activity of FtsZ.</text>
</comment>
<comment type="similarity">
    <text evidence="5 6">Belongs to the ZapC family.</text>
</comment>
<accession>A0A5J6WYB0</accession>
<feature type="domain" description="Cell-division protein ZapC C-terminal" evidence="7">
    <location>
        <begin position="90"/>
        <end position="165"/>
    </location>
</feature>